<gene>
    <name evidence="11" type="primary">Dsim\GD18764</name>
    <name evidence="11" type="ORF">Dsim_GD18764</name>
</gene>
<feature type="transmembrane region" description="Helical" evidence="8">
    <location>
        <begin position="71"/>
        <end position="89"/>
    </location>
</feature>
<dbReference type="HOGENOM" id="CLU_280647_0_0_1"/>
<dbReference type="InterPro" id="IPR027417">
    <property type="entry name" value="P-loop_NTPase"/>
</dbReference>
<feature type="domain" description="ABC transmembrane type-1" evidence="10">
    <location>
        <begin position="96"/>
        <end position="356"/>
    </location>
</feature>
<dbReference type="InterPro" id="IPR003439">
    <property type="entry name" value="ABC_transporter-like_ATP-bd"/>
</dbReference>
<dbReference type="GO" id="GO:0048190">
    <property type="term" value="P:wing disc dorsal/ventral pattern formation"/>
    <property type="evidence" value="ECO:0007669"/>
    <property type="project" value="EnsemblMetazoa"/>
</dbReference>
<dbReference type="Proteomes" id="UP000000304">
    <property type="component" value="Chromosome 3R"/>
</dbReference>
<feature type="transmembrane region" description="Helical" evidence="8">
    <location>
        <begin position="977"/>
        <end position="995"/>
    </location>
</feature>
<dbReference type="InterPro" id="IPR050173">
    <property type="entry name" value="ABC_transporter_C-like"/>
</dbReference>
<evidence type="ECO:0000259" key="9">
    <source>
        <dbReference type="PROSITE" id="PS50893"/>
    </source>
</evidence>
<dbReference type="GO" id="GO:0006506">
    <property type="term" value="P:GPI anchor biosynthetic process"/>
    <property type="evidence" value="ECO:0007669"/>
    <property type="project" value="InterPro"/>
</dbReference>
<accession>B4QU24</accession>
<feature type="transmembrane region" description="Helical" evidence="8">
    <location>
        <begin position="304"/>
        <end position="327"/>
    </location>
</feature>
<feature type="transmembrane region" description="Helical" evidence="8">
    <location>
        <begin position="1050"/>
        <end position="1070"/>
    </location>
</feature>
<feature type="transmembrane region" description="Helical" evidence="8">
    <location>
        <begin position="121"/>
        <end position="142"/>
    </location>
</feature>
<dbReference type="PROSITE" id="PS50929">
    <property type="entry name" value="ABC_TM1F"/>
    <property type="match status" value="1"/>
</dbReference>
<name>B4QU24_DROSI</name>
<keyword evidence="1" id="KW-0813">Transport</keyword>
<dbReference type="PANTHER" id="PTHR24223:SF448">
    <property type="entry name" value="FI20146P1-RELATED"/>
    <property type="match status" value="1"/>
</dbReference>
<keyword evidence="12" id="KW-1185">Reference proteome</keyword>
<dbReference type="GO" id="GO:0005789">
    <property type="term" value="C:endoplasmic reticulum membrane"/>
    <property type="evidence" value="ECO:0007669"/>
    <property type="project" value="InterPro"/>
</dbReference>
<proteinExistence type="predicted"/>
<evidence type="ECO:0000259" key="10">
    <source>
        <dbReference type="PROSITE" id="PS50929"/>
    </source>
</evidence>
<dbReference type="GO" id="GO:0016887">
    <property type="term" value="F:ATP hydrolysis activity"/>
    <property type="evidence" value="ECO:0007669"/>
    <property type="project" value="InterPro"/>
</dbReference>
<dbReference type="Gene3D" id="3.40.50.300">
    <property type="entry name" value="P-loop containing nucleotide triphosphate hydrolases"/>
    <property type="match status" value="1"/>
</dbReference>
<keyword evidence="2 8" id="KW-0812">Transmembrane</keyword>
<evidence type="ECO:0000256" key="7">
    <source>
        <dbReference type="SAM" id="MobiDB-lite"/>
    </source>
</evidence>
<keyword evidence="3" id="KW-0547">Nucleotide-binding</keyword>
<sequence>MQSMKADELPENPRERSNPLSSLMFCFALPVLFKGRKKTMEQKDLYRALKEHKSAWDEQVAKNETPRLGRALTKVFGFHLFITGVFLFAQEFLTKVTQPICLIGVMAYFAGNDPDRSKAQLWAAGLIAGSVFSVCIGHPYMLGLLHLGMKMRVALSSLIYRKALRLSRTALGDTTVGQVVNLLSNDVGRFDLVLINVHYLWIAPLELIAVTYLMYLEIGISSIFGVAIMLLFLPFQSYLGKQTSVLRLRTALRTDERVRMMNEIISGIQVIKMYAWEKPFGKVVEMTRFNEMLCIKQVNYIRGILISFAMFLSRIFTSSSLIAFVLLGNILNAEKAFFVTAYYNILRRSVTMFFPQGISQFAELLVSVRRLETFMHRPETKVRDKSKVKNDNPKAESLNGDSPKSNGIPENLIEFSQFHARWESHSLEPTLEDINLQLGRRKLVAVIGPVGAGKSSLIQAILGELPGESGTLRINGSYSYAAQEPWLFTGTVRQNILFGLDWDKHRYRTVVKKCALERDFELLPFGVIFFIHMTGVEPSCESLQRIQENVWRLYKSFENTFPDQKTAYLFTSNLGDPQTKTLMSALLGVPPPVYSRGMLPKGMLNASLRYEANAMLTNAKQLLAQARRLRELHPKRMPAFWLNFQMMDNFLKESLALQKQRRFRALLDYSCNYMPVLIKGMDYFKDYYRHVSVMAVSFAGIAWIYCLRCHLTVGKKSRNQMEIQEVISSKRLVYARGFHRLLTVVLVIIMMLERIPLVVQAILLVPSLYWRTTLKILGEKPKMVCRKSLISTTLLALICLGGFFRRYILAVGYLGFASYKNREAFKRRGLQFYLWLLLLLGLTVVSALPESLGCSQPGALMFSIFLTLLGPLACGVYLNPLTWLSNIPVLLAALEYILIGWHPWVMYLVSWIYLGFCALWQRRNLQASEVFFFNLSTLYTLTCTSYESVVIQMLAMELQLALRMKLKRNESIGPKTAAHYILVYSWYSLFVIGSFPAFDDFLDILHETCFGYSPLTYGLVMVLKLILPWLLVLSILAGNYKNLASNEREIFVRLLLMNSAMSLVLLHGITNVGPWREILSRFAEFAVVQVFPLVWLLLWRFTQLKVGSKWMSQLPNELL</sequence>
<dbReference type="GO" id="GO:0006979">
    <property type="term" value="P:response to oxidative stress"/>
    <property type="evidence" value="ECO:0007669"/>
    <property type="project" value="EnsemblMetazoa"/>
</dbReference>
<dbReference type="SUPFAM" id="SSF52540">
    <property type="entry name" value="P-loop containing nucleoside triphosphate hydrolases"/>
    <property type="match status" value="1"/>
</dbReference>
<dbReference type="InterPro" id="IPR017852">
    <property type="entry name" value="GPI_EtnP_transferase_1_C"/>
</dbReference>
<evidence type="ECO:0000256" key="1">
    <source>
        <dbReference type="ARBA" id="ARBA00022448"/>
    </source>
</evidence>
<dbReference type="GO" id="GO:0034059">
    <property type="term" value="P:response to anoxia"/>
    <property type="evidence" value="ECO:0007669"/>
    <property type="project" value="EnsemblMetazoa"/>
</dbReference>
<feature type="transmembrane region" description="Helical" evidence="8">
    <location>
        <begin position="1082"/>
        <end position="1101"/>
    </location>
</feature>
<feature type="compositionally biased region" description="Basic and acidic residues" evidence="7">
    <location>
        <begin position="380"/>
        <end position="394"/>
    </location>
</feature>
<dbReference type="FunFam" id="1.20.1560.10:FF:000026">
    <property type="entry name" value="Multidrug resistance-associated protein lethal(2)03659"/>
    <property type="match status" value="1"/>
</dbReference>
<dbReference type="PROSITE" id="PS50893">
    <property type="entry name" value="ABC_TRANSPORTER_2"/>
    <property type="match status" value="1"/>
</dbReference>
<feature type="transmembrane region" description="Helical" evidence="8">
    <location>
        <begin position="741"/>
        <end position="769"/>
    </location>
</feature>
<keyword evidence="6 8" id="KW-0472">Membrane</keyword>
<dbReference type="OrthoDB" id="6500128at2759"/>
<evidence type="ECO:0000256" key="5">
    <source>
        <dbReference type="ARBA" id="ARBA00022989"/>
    </source>
</evidence>
<dbReference type="PANTHER" id="PTHR24223">
    <property type="entry name" value="ATP-BINDING CASSETTE SUB-FAMILY C"/>
    <property type="match status" value="1"/>
</dbReference>
<dbReference type="GO" id="GO:0008340">
    <property type="term" value="P:determination of adult lifespan"/>
    <property type="evidence" value="ECO:0007669"/>
    <property type="project" value="EnsemblMetazoa"/>
</dbReference>
<feature type="transmembrane region" description="Helical" evidence="8">
    <location>
        <begin position="830"/>
        <end position="848"/>
    </location>
</feature>
<keyword evidence="4" id="KW-0067">ATP-binding</keyword>
<dbReference type="GO" id="GO:0016740">
    <property type="term" value="F:transferase activity"/>
    <property type="evidence" value="ECO:0007669"/>
    <property type="project" value="InterPro"/>
</dbReference>
<evidence type="ECO:0000256" key="3">
    <source>
        <dbReference type="ARBA" id="ARBA00022741"/>
    </source>
</evidence>
<feature type="transmembrane region" description="Helical" evidence="8">
    <location>
        <begin position="789"/>
        <end position="809"/>
    </location>
</feature>
<dbReference type="GO" id="GO:0140359">
    <property type="term" value="F:ABC-type transporter activity"/>
    <property type="evidence" value="ECO:0007669"/>
    <property type="project" value="InterPro"/>
</dbReference>
<evidence type="ECO:0000256" key="6">
    <source>
        <dbReference type="ARBA" id="ARBA00023136"/>
    </source>
</evidence>
<dbReference type="SUPFAM" id="SSF90123">
    <property type="entry name" value="ABC transporter transmembrane region"/>
    <property type="match status" value="1"/>
</dbReference>
<feature type="transmembrane region" description="Helical" evidence="8">
    <location>
        <begin position="192"/>
        <end position="214"/>
    </location>
</feature>
<evidence type="ECO:0000313" key="11">
    <source>
        <dbReference type="EMBL" id="EDX13355.1"/>
    </source>
</evidence>
<evidence type="ECO:0000313" key="12">
    <source>
        <dbReference type="Proteomes" id="UP000000304"/>
    </source>
</evidence>
<feature type="transmembrane region" description="Helical" evidence="8">
    <location>
        <begin position="220"/>
        <end position="239"/>
    </location>
</feature>
<dbReference type="InterPro" id="IPR036640">
    <property type="entry name" value="ABC1_TM_sf"/>
</dbReference>
<dbReference type="Pfam" id="PF00005">
    <property type="entry name" value="ABC_tran"/>
    <property type="match status" value="1"/>
</dbReference>
<feature type="transmembrane region" description="Helical" evidence="8">
    <location>
        <begin position="860"/>
        <end position="878"/>
    </location>
</feature>
<dbReference type="GO" id="GO:0005524">
    <property type="term" value="F:ATP binding"/>
    <property type="evidence" value="ECO:0007669"/>
    <property type="project" value="UniProtKB-KW"/>
</dbReference>
<evidence type="ECO:0000256" key="4">
    <source>
        <dbReference type="ARBA" id="ARBA00022840"/>
    </source>
</evidence>
<organism evidence="11 12">
    <name type="scientific">Drosophila simulans</name>
    <name type="common">Fruit fly</name>
    <dbReference type="NCBI Taxonomy" id="7240"/>
    <lineage>
        <taxon>Eukaryota</taxon>
        <taxon>Metazoa</taxon>
        <taxon>Ecdysozoa</taxon>
        <taxon>Arthropoda</taxon>
        <taxon>Hexapoda</taxon>
        <taxon>Insecta</taxon>
        <taxon>Pterygota</taxon>
        <taxon>Neoptera</taxon>
        <taxon>Endopterygota</taxon>
        <taxon>Diptera</taxon>
        <taxon>Brachycera</taxon>
        <taxon>Muscomorpha</taxon>
        <taxon>Ephydroidea</taxon>
        <taxon>Drosophilidae</taxon>
        <taxon>Drosophila</taxon>
        <taxon>Sophophora</taxon>
    </lineage>
</organism>
<dbReference type="AlphaFoldDB" id="B4QU24"/>
<reference evidence="11 12" key="1">
    <citation type="journal article" date="2007" name="Nature">
        <title>Evolution of genes and genomes on the Drosophila phylogeny.</title>
        <authorList>
            <consortium name="Drosophila 12 Genomes Consortium"/>
            <person name="Clark A.G."/>
            <person name="Eisen M.B."/>
            <person name="Smith D.R."/>
            <person name="Bergman C.M."/>
            <person name="Oliver B."/>
            <person name="Markow T.A."/>
            <person name="Kaufman T.C."/>
            <person name="Kellis M."/>
            <person name="Gelbart W."/>
            <person name="Iyer V.N."/>
            <person name="Pollard D.A."/>
            <person name="Sackton T.B."/>
            <person name="Larracuente A.M."/>
            <person name="Singh N.D."/>
            <person name="Abad J.P."/>
            <person name="Abt D.N."/>
            <person name="Adryan B."/>
            <person name="Aguade M."/>
            <person name="Akashi H."/>
            <person name="Anderson W.W."/>
            <person name="Aquadro C.F."/>
            <person name="Ardell D.H."/>
            <person name="Arguello R."/>
            <person name="Artieri C.G."/>
            <person name="Barbash D.A."/>
            <person name="Barker D."/>
            <person name="Barsanti P."/>
            <person name="Batterham P."/>
            <person name="Batzoglou S."/>
            <person name="Begun D."/>
            <person name="Bhutkar A."/>
            <person name="Blanco E."/>
            <person name="Bosak S.A."/>
            <person name="Bradley R.K."/>
            <person name="Brand A.D."/>
            <person name="Brent M.R."/>
            <person name="Brooks A.N."/>
            <person name="Brown R.H."/>
            <person name="Butlin R.K."/>
            <person name="Caggese C."/>
            <person name="Calvi B.R."/>
            <person name="Bernardo de Carvalho A."/>
            <person name="Caspi A."/>
            <person name="Castrezana S."/>
            <person name="Celniker S.E."/>
            <person name="Chang J.L."/>
            <person name="Chapple C."/>
            <person name="Chatterji S."/>
            <person name="Chinwalla A."/>
            <person name="Civetta A."/>
            <person name="Clifton S.W."/>
            <person name="Comeron J.M."/>
            <person name="Costello J.C."/>
            <person name="Coyne J.A."/>
            <person name="Daub J."/>
            <person name="David R.G."/>
            <person name="Delcher A.L."/>
            <person name="Delehaunty K."/>
            <person name="Do C.B."/>
            <person name="Ebling H."/>
            <person name="Edwards K."/>
            <person name="Eickbush T."/>
            <person name="Evans J.D."/>
            <person name="Filipski A."/>
            <person name="Findeiss S."/>
            <person name="Freyhult E."/>
            <person name="Fulton L."/>
            <person name="Fulton R."/>
            <person name="Garcia A.C."/>
            <person name="Gardiner A."/>
            <person name="Garfield D.A."/>
            <person name="Garvin B.E."/>
            <person name="Gibson G."/>
            <person name="Gilbert D."/>
            <person name="Gnerre S."/>
            <person name="Godfrey J."/>
            <person name="Good R."/>
            <person name="Gotea V."/>
            <person name="Gravely B."/>
            <person name="Greenberg A.J."/>
            <person name="Griffiths-Jones S."/>
            <person name="Gross S."/>
            <person name="Guigo R."/>
            <person name="Gustafson E.A."/>
            <person name="Haerty W."/>
            <person name="Hahn M.W."/>
            <person name="Halligan D.L."/>
            <person name="Halpern A.L."/>
            <person name="Halter G.M."/>
            <person name="Han M.V."/>
            <person name="Heger A."/>
            <person name="Hillier L."/>
            <person name="Hinrichs A.S."/>
            <person name="Holmes I."/>
            <person name="Hoskins R.A."/>
            <person name="Hubisz M.J."/>
            <person name="Hultmark D."/>
            <person name="Huntley M.A."/>
            <person name="Jaffe D.B."/>
            <person name="Jagadeeshan S."/>
            <person name="Jeck W.R."/>
            <person name="Johnson J."/>
            <person name="Jones C.D."/>
            <person name="Jordan W.C."/>
            <person name="Karpen G.H."/>
            <person name="Kataoka E."/>
            <person name="Keightley P.D."/>
            <person name="Kheradpour P."/>
            <person name="Kirkness E.F."/>
            <person name="Koerich L.B."/>
            <person name="Kristiansen K."/>
            <person name="Kudrna D."/>
            <person name="Kulathinal R.J."/>
            <person name="Kumar S."/>
            <person name="Kwok R."/>
            <person name="Lander E."/>
            <person name="Langley C.H."/>
            <person name="Lapoint R."/>
            <person name="Lazzaro B.P."/>
            <person name="Lee S.J."/>
            <person name="Levesque L."/>
            <person name="Li R."/>
            <person name="Lin C.F."/>
            <person name="Lin M.F."/>
            <person name="Lindblad-Toh K."/>
            <person name="Llopart A."/>
            <person name="Long M."/>
            <person name="Low L."/>
            <person name="Lozovsky E."/>
            <person name="Lu J."/>
            <person name="Luo M."/>
            <person name="Machado C.A."/>
            <person name="Makalowski W."/>
            <person name="Marzo M."/>
            <person name="Matsuda M."/>
            <person name="Matzkin L."/>
            <person name="McAllister B."/>
            <person name="McBride C.S."/>
            <person name="McKernan B."/>
            <person name="McKernan K."/>
            <person name="Mendez-Lago M."/>
            <person name="Minx P."/>
            <person name="Mollenhauer M.U."/>
            <person name="Montooth K."/>
            <person name="Mount S.M."/>
            <person name="Mu X."/>
            <person name="Myers E."/>
            <person name="Negre B."/>
            <person name="Newfeld S."/>
            <person name="Nielsen R."/>
            <person name="Noor M.A."/>
            <person name="O'Grady P."/>
            <person name="Pachter L."/>
            <person name="Papaceit M."/>
            <person name="Parisi M.J."/>
            <person name="Parisi M."/>
            <person name="Parts L."/>
            <person name="Pedersen J.S."/>
            <person name="Pesole G."/>
            <person name="Phillippy A.M."/>
            <person name="Ponting C.P."/>
            <person name="Pop M."/>
            <person name="Porcelli D."/>
            <person name="Powell J.R."/>
            <person name="Prohaska S."/>
            <person name="Pruitt K."/>
            <person name="Puig M."/>
            <person name="Quesneville H."/>
            <person name="Ram K.R."/>
            <person name="Rand D."/>
            <person name="Rasmussen M.D."/>
            <person name="Reed L.K."/>
            <person name="Reenan R."/>
            <person name="Reily A."/>
            <person name="Remington K.A."/>
            <person name="Rieger T.T."/>
            <person name="Ritchie M.G."/>
            <person name="Robin C."/>
            <person name="Rogers Y.H."/>
            <person name="Rohde C."/>
            <person name="Rozas J."/>
            <person name="Rubenfield M.J."/>
            <person name="Ruiz A."/>
            <person name="Russo S."/>
            <person name="Salzberg S.L."/>
            <person name="Sanchez-Gracia A."/>
            <person name="Saranga D.J."/>
            <person name="Sato H."/>
            <person name="Schaeffer S.W."/>
            <person name="Schatz M.C."/>
            <person name="Schlenke T."/>
            <person name="Schwartz R."/>
            <person name="Segarra C."/>
            <person name="Singh R.S."/>
            <person name="Sirot L."/>
            <person name="Sirota M."/>
            <person name="Sisneros N.B."/>
            <person name="Smith C.D."/>
            <person name="Smith T.F."/>
            <person name="Spieth J."/>
            <person name="Stage D.E."/>
            <person name="Stark A."/>
            <person name="Stephan W."/>
            <person name="Strausberg R.L."/>
            <person name="Strempel S."/>
            <person name="Sturgill D."/>
            <person name="Sutton G."/>
            <person name="Sutton G.G."/>
            <person name="Tao W."/>
            <person name="Teichmann S."/>
            <person name="Tobari Y.N."/>
            <person name="Tomimura Y."/>
            <person name="Tsolas J.M."/>
            <person name="Valente V.L."/>
            <person name="Venter E."/>
            <person name="Venter J.C."/>
            <person name="Vicario S."/>
            <person name="Vieira F.G."/>
            <person name="Vilella A.J."/>
            <person name="Villasante A."/>
            <person name="Walenz B."/>
            <person name="Wang J."/>
            <person name="Wasserman M."/>
            <person name="Watts T."/>
            <person name="Wilson D."/>
            <person name="Wilson R.K."/>
            <person name="Wing R.A."/>
            <person name="Wolfner M.F."/>
            <person name="Wong A."/>
            <person name="Wong G.K."/>
            <person name="Wu C.I."/>
            <person name="Wu G."/>
            <person name="Yamamoto D."/>
            <person name="Yang H.P."/>
            <person name="Yang S.P."/>
            <person name="Yorke J.A."/>
            <person name="Yoshida K."/>
            <person name="Zdobnov E."/>
            <person name="Zhang P."/>
            <person name="Zhang Y."/>
            <person name="Zimin A.V."/>
            <person name="Baldwin J."/>
            <person name="Abdouelleil A."/>
            <person name="Abdulkadir J."/>
            <person name="Abebe A."/>
            <person name="Abera B."/>
            <person name="Abreu J."/>
            <person name="Acer S.C."/>
            <person name="Aftuck L."/>
            <person name="Alexander A."/>
            <person name="An P."/>
            <person name="Anderson E."/>
            <person name="Anderson S."/>
            <person name="Arachi H."/>
            <person name="Azer M."/>
            <person name="Bachantsang P."/>
            <person name="Barry A."/>
            <person name="Bayul T."/>
            <person name="Berlin A."/>
            <person name="Bessette D."/>
            <person name="Bloom T."/>
            <person name="Blye J."/>
            <person name="Boguslavskiy L."/>
            <person name="Bonnet C."/>
            <person name="Boukhgalter B."/>
            <person name="Bourzgui I."/>
            <person name="Brown A."/>
            <person name="Cahill P."/>
            <person name="Channer S."/>
            <person name="Cheshatsang Y."/>
            <person name="Chuda L."/>
            <person name="Citroen M."/>
            <person name="Collymore A."/>
            <person name="Cooke P."/>
            <person name="Costello M."/>
            <person name="D'Aco K."/>
            <person name="Daza R."/>
            <person name="De Haan G."/>
            <person name="DeGray S."/>
            <person name="DeMaso C."/>
            <person name="Dhargay N."/>
            <person name="Dooley K."/>
            <person name="Dooley E."/>
            <person name="Doricent M."/>
            <person name="Dorje P."/>
            <person name="Dorjee K."/>
            <person name="Dupes A."/>
            <person name="Elong R."/>
            <person name="Falk J."/>
            <person name="Farina A."/>
            <person name="Faro S."/>
            <person name="Ferguson D."/>
            <person name="Fisher S."/>
            <person name="Foley C.D."/>
            <person name="Franke A."/>
            <person name="Friedrich D."/>
            <person name="Gadbois L."/>
            <person name="Gearin G."/>
            <person name="Gearin C.R."/>
            <person name="Giannoukos G."/>
            <person name="Goode T."/>
            <person name="Graham J."/>
            <person name="Grandbois E."/>
            <person name="Grewal S."/>
            <person name="Gyaltsen K."/>
            <person name="Hafez N."/>
            <person name="Hagos B."/>
            <person name="Hall J."/>
            <person name="Henson C."/>
            <person name="Hollinger A."/>
            <person name="Honan T."/>
            <person name="Huard M.D."/>
            <person name="Hughes L."/>
            <person name="Hurhula B."/>
            <person name="Husby M.E."/>
            <person name="Kamat A."/>
            <person name="Kanga B."/>
            <person name="Kashin S."/>
            <person name="Khazanovich D."/>
            <person name="Kisner P."/>
            <person name="Lance K."/>
            <person name="Lara M."/>
            <person name="Lee W."/>
            <person name="Lennon N."/>
            <person name="Letendre F."/>
            <person name="LeVine R."/>
            <person name="Lipovsky A."/>
            <person name="Liu X."/>
            <person name="Liu J."/>
            <person name="Liu S."/>
            <person name="Lokyitsang T."/>
            <person name="Lokyitsang Y."/>
            <person name="Lubonja R."/>
            <person name="Lui A."/>
            <person name="MacDonald P."/>
            <person name="Magnisalis V."/>
            <person name="Maru K."/>
            <person name="Matthews C."/>
            <person name="McCusker W."/>
            <person name="McDonough S."/>
            <person name="Mehta T."/>
            <person name="Meldrim J."/>
            <person name="Meneus L."/>
            <person name="Mihai O."/>
            <person name="Mihalev A."/>
            <person name="Mihova T."/>
            <person name="Mittelman R."/>
            <person name="Mlenga V."/>
            <person name="Montmayeur A."/>
            <person name="Mulrain L."/>
            <person name="Navidi A."/>
            <person name="Naylor J."/>
            <person name="Negash T."/>
            <person name="Nguyen T."/>
            <person name="Nguyen N."/>
            <person name="Nicol R."/>
            <person name="Norbu C."/>
            <person name="Norbu N."/>
            <person name="Novod N."/>
            <person name="O'Neill B."/>
            <person name="Osman S."/>
            <person name="Markiewicz E."/>
            <person name="Oyono O.L."/>
            <person name="Patti C."/>
            <person name="Phunkhang P."/>
            <person name="Pierre F."/>
            <person name="Priest M."/>
            <person name="Raghuraman S."/>
            <person name="Rege F."/>
            <person name="Reyes R."/>
            <person name="Rise C."/>
            <person name="Rogov P."/>
            <person name="Ross K."/>
            <person name="Ryan E."/>
            <person name="Settipalli S."/>
            <person name="Shea T."/>
            <person name="Sherpa N."/>
            <person name="Shi L."/>
            <person name="Shih D."/>
            <person name="Sparrow T."/>
            <person name="Spaulding J."/>
            <person name="Stalker J."/>
            <person name="Stange-Thomann N."/>
            <person name="Stavropoulos S."/>
            <person name="Stone C."/>
            <person name="Strader C."/>
            <person name="Tesfaye S."/>
            <person name="Thomson T."/>
            <person name="Thoulutsang Y."/>
            <person name="Thoulutsang D."/>
            <person name="Topham K."/>
            <person name="Topping I."/>
            <person name="Tsamla T."/>
            <person name="Vassiliev H."/>
            <person name="Vo A."/>
            <person name="Wangchuk T."/>
            <person name="Wangdi T."/>
            <person name="Weiand M."/>
            <person name="Wilkinson J."/>
            <person name="Wilson A."/>
            <person name="Yadav S."/>
            <person name="Young G."/>
            <person name="Yu Q."/>
            <person name="Zembek L."/>
            <person name="Zhong D."/>
            <person name="Zimmer A."/>
            <person name="Zwirko Z."/>
            <person name="Jaffe D.B."/>
            <person name="Alvarez P."/>
            <person name="Brockman W."/>
            <person name="Butler J."/>
            <person name="Chin C."/>
            <person name="Gnerre S."/>
            <person name="Grabherr M."/>
            <person name="Kleber M."/>
            <person name="Mauceli E."/>
            <person name="MacCallum I."/>
        </authorList>
    </citation>
    <scope>NUCLEOTIDE SEQUENCE [LARGE SCALE GENOMIC DNA]</scope>
    <source>
        <strain evidence="12">white501</strain>
    </source>
</reference>
<dbReference type="Pfam" id="PF00664">
    <property type="entry name" value="ABC_membrane"/>
    <property type="match status" value="1"/>
</dbReference>
<dbReference type="Gene3D" id="1.20.1560.10">
    <property type="entry name" value="ABC transporter type 1, transmembrane domain"/>
    <property type="match status" value="1"/>
</dbReference>
<dbReference type="PhylomeDB" id="B4QU24"/>
<keyword evidence="5 8" id="KW-1133">Transmembrane helix</keyword>
<feature type="region of interest" description="Disordered" evidence="7">
    <location>
        <begin position="380"/>
        <end position="407"/>
    </location>
</feature>
<feature type="domain" description="ABC transporter" evidence="9">
    <location>
        <begin position="413"/>
        <end position="678"/>
    </location>
</feature>
<protein>
    <submittedName>
        <fullName evidence="11">GD18764</fullName>
    </submittedName>
</protein>
<feature type="transmembrane region" description="Helical" evidence="8">
    <location>
        <begin position="687"/>
        <end position="707"/>
    </location>
</feature>
<dbReference type="EMBL" id="CM000364">
    <property type="protein sequence ID" value="EDX13355.1"/>
    <property type="molecule type" value="Genomic_DNA"/>
</dbReference>
<evidence type="ECO:0000256" key="2">
    <source>
        <dbReference type="ARBA" id="ARBA00022692"/>
    </source>
</evidence>
<dbReference type="STRING" id="7240.B4QU24"/>
<feature type="transmembrane region" description="Helical" evidence="8">
    <location>
        <begin position="890"/>
        <end position="916"/>
    </location>
</feature>
<feature type="transmembrane region" description="Helical" evidence="8">
    <location>
        <begin position="936"/>
        <end position="956"/>
    </location>
</feature>
<dbReference type="GO" id="GO:0001666">
    <property type="term" value="P:response to hypoxia"/>
    <property type="evidence" value="ECO:0007669"/>
    <property type="project" value="EnsemblMetazoa"/>
</dbReference>
<dbReference type="Pfam" id="PF04987">
    <property type="entry name" value="PigN"/>
    <property type="match status" value="1"/>
</dbReference>
<evidence type="ECO:0000256" key="8">
    <source>
        <dbReference type="SAM" id="Phobius"/>
    </source>
</evidence>
<dbReference type="InterPro" id="IPR011527">
    <property type="entry name" value="ABC1_TM_dom"/>
</dbReference>
<feature type="transmembrane region" description="Helical" evidence="8">
    <location>
        <begin position="1015"/>
        <end position="1038"/>
    </location>
</feature>